<accession>A0A2T9K5V7</accession>
<dbReference type="RefSeq" id="WP_109100293.1">
    <property type="nucleotide sequence ID" value="NZ_QDKQ01000031.1"/>
</dbReference>
<protein>
    <submittedName>
        <fullName evidence="1">Cobalamin biosynthesis protein CbiG</fullName>
    </submittedName>
</protein>
<reference evidence="1 2" key="1">
    <citation type="submission" date="2018-04" db="EMBL/GenBank/DDBJ databases">
        <title>The genome sequence of Caulobacter sp. 744.</title>
        <authorList>
            <person name="Gao J."/>
            <person name="Sun J."/>
        </authorList>
    </citation>
    <scope>NUCLEOTIDE SEQUENCE [LARGE SCALE GENOMIC DNA]</scope>
    <source>
        <strain evidence="1 2">774</strain>
    </source>
</reference>
<dbReference type="AlphaFoldDB" id="A0A2T9K5V7"/>
<keyword evidence="2" id="KW-1185">Reference proteome</keyword>
<sequence length="300" mass="32795">MSRLFSAYVIVDWSAAAKPTTGADSVWIGVLKRDVRFRLTFESYNPATRNEAEAKLAVILDDLKKRGERALVGFDFPLGFPRGFSAALNLPGEKPWRAVWDQLNKMVKDKADNTNNRFGVGSEINRRLTGGPFPFWGCPPKDALTTLQPKRTREHGPEDLPEFRHADVAAKGAHSIWKLYYNGSVGGQAIMGIPAVRRLKDARGEAVRVWPFETGFKTLTEADLDGVEAVVAEVYPSLIKAVPGPGEIKDLAQVRGLAEHFAKLDEAGKLAALFGPSKDAPADLVVDAQTEEGWILGASI</sequence>
<comment type="caution">
    <text evidence="1">The sequence shown here is derived from an EMBL/GenBank/DDBJ whole genome shotgun (WGS) entry which is preliminary data.</text>
</comment>
<dbReference type="Proteomes" id="UP000245073">
    <property type="component" value="Unassembled WGS sequence"/>
</dbReference>
<organism evidence="1 2">
    <name type="scientific">Caulobacter endophyticus</name>
    <dbReference type="NCBI Taxonomy" id="2172652"/>
    <lineage>
        <taxon>Bacteria</taxon>
        <taxon>Pseudomonadati</taxon>
        <taxon>Pseudomonadota</taxon>
        <taxon>Alphaproteobacteria</taxon>
        <taxon>Caulobacterales</taxon>
        <taxon>Caulobacteraceae</taxon>
        <taxon>Caulobacter</taxon>
    </lineage>
</organism>
<evidence type="ECO:0000313" key="1">
    <source>
        <dbReference type="EMBL" id="PVM91339.1"/>
    </source>
</evidence>
<gene>
    <name evidence="1" type="ORF">DDF67_07605</name>
</gene>
<name>A0A2T9K5V7_9CAUL</name>
<dbReference type="OrthoDB" id="9804758at2"/>
<evidence type="ECO:0000313" key="2">
    <source>
        <dbReference type="Proteomes" id="UP000245073"/>
    </source>
</evidence>
<proteinExistence type="predicted"/>
<dbReference type="EMBL" id="QDKQ01000031">
    <property type="protein sequence ID" value="PVM91339.1"/>
    <property type="molecule type" value="Genomic_DNA"/>
</dbReference>